<feature type="compositionally biased region" description="Polar residues" evidence="2">
    <location>
        <begin position="1"/>
        <end position="10"/>
    </location>
</feature>
<dbReference type="AlphaFoldDB" id="G4YT42"/>
<evidence type="ECO:0000259" key="3">
    <source>
        <dbReference type="PROSITE" id="PS51471"/>
    </source>
</evidence>
<dbReference type="GeneID" id="20645519"/>
<dbReference type="InterPro" id="IPR044862">
    <property type="entry name" value="Pro_4_hyd_alph_FE2OG_OXY"/>
</dbReference>
<name>G4YT42_PHYSP</name>
<keyword evidence="5" id="KW-1185">Reference proteome</keyword>
<proteinExistence type="inferred from homology"/>
<dbReference type="InterPro" id="IPR005123">
    <property type="entry name" value="Oxoglu/Fe-dep_dioxygenase_dom"/>
</dbReference>
<dbReference type="PROSITE" id="PS51471">
    <property type="entry name" value="FE2OG_OXY"/>
    <property type="match status" value="1"/>
</dbReference>
<sequence length="280" mass="30761">MHFANFNDNVAPQEGPGDDEAFGEGEWPFGGHGEPDDYAGEYSFGGPADALPPVPGLFIDGVGTLSVPLSNAQAEELVAQCEKSPFGRRLDTLMDESVRKSWQLPPDQITFQNPQWQAGVEELSEIIAGRFGYKGVPMQCKLYKLLVYGEGGHFVKHQDTEKEDGMVATLVVQLPSFHEGGNLVVYRGGEVKHRHDFAMHYADAEHALEKVTTKGFRLALVYSVCLPPDMRHLMRSNDQSLSDELGGIIGSMGNENEDSSFALMLSHEYTERSIDGLGAR</sequence>
<keyword evidence="1" id="KW-0479">Metal-binding</keyword>
<dbReference type="Proteomes" id="UP000002640">
    <property type="component" value="Unassembled WGS sequence"/>
</dbReference>
<dbReference type="GO" id="GO:0046872">
    <property type="term" value="F:metal ion binding"/>
    <property type="evidence" value="ECO:0007669"/>
    <property type="project" value="UniProtKB-KW"/>
</dbReference>
<comment type="similarity">
    <text evidence="1">Belongs to the iron/ascorbate-dependent oxidoreductase family.</text>
</comment>
<dbReference type="KEGG" id="psoj:PHYSODRAFT_326918"/>
<gene>
    <name evidence="4" type="ORF">PHYSODRAFT_326918</name>
</gene>
<dbReference type="RefSeq" id="XP_009521256.1">
    <property type="nucleotide sequence ID" value="XM_009522961.1"/>
</dbReference>
<dbReference type="PANTHER" id="PTHR33099">
    <property type="entry name" value="FE2OG DIOXYGENASE DOMAIN-CONTAINING PROTEIN"/>
    <property type="match status" value="1"/>
</dbReference>
<reference evidence="4 5" key="1">
    <citation type="journal article" date="2006" name="Science">
        <title>Phytophthora genome sequences uncover evolutionary origins and mechanisms of pathogenesis.</title>
        <authorList>
            <person name="Tyler B.M."/>
            <person name="Tripathy S."/>
            <person name="Zhang X."/>
            <person name="Dehal P."/>
            <person name="Jiang R.H."/>
            <person name="Aerts A."/>
            <person name="Arredondo F.D."/>
            <person name="Baxter L."/>
            <person name="Bensasson D."/>
            <person name="Beynon J.L."/>
            <person name="Chapman J."/>
            <person name="Damasceno C.M."/>
            <person name="Dorrance A.E."/>
            <person name="Dou D."/>
            <person name="Dickerman A.W."/>
            <person name="Dubchak I.L."/>
            <person name="Garbelotto M."/>
            <person name="Gijzen M."/>
            <person name="Gordon S.G."/>
            <person name="Govers F."/>
            <person name="Grunwald N.J."/>
            <person name="Huang W."/>
            <person name="Ivors K.L."/>
            <person name="Jones R.W."/>
            <person name="Kamoun S."/>
            <person name="Krampis K."/>
            <person name="Lamour K.H."/>
            <person name="Lee M.K."/>
            <person name="McDonald W.H."/>
            <person name="Medina M."/>
            <person name="Meijer H.J."/>
            <person name="Nordberg E.K."/>
            <person name="Maclean D.J."/>
            <person name="Ospina-Giraldo M.D."/>
            <person name="Morris P.F."/>
            <person name="Phuntumart V."/>
            <person name="Putnam N.H."/>
            <person name="Rash S."/>
            <person name="Rose J.K."/>
            <person name="Sakihama Y."/>
            <person name="Salamov A.A."/>
            <person name="Savidor A."/>
            <person name="Scheuring C.F."/>
            <person name="Smith B.M."/>
            <person name="Sobral B.W."/>
            <person name="Terry A."/>
            <person name="Torto-Alalibo T.A."/>
            <person name="Win J."/>
            <person name="Xu Z."/>
            <person name="Zhang H."/>
            <person name="Grigoriev I.V."/>
            <person name="Rokhsar D.S."/>
            <person name="Boore J.L."/>
        </authorList>
    </citation>
    <scope>NUCLEOTIDE SEQUENCE [LARGE SCALE GENOMIC DNA]</scope>
    <source>
        <strain evidence="4 5">P6497</strain>
    </source>
</reference>
<feature type="region of interest" description="Disordered" evidence="2">
    <location>
        <begin position="1"/>
        <end position="45"/>
    </location>
</feature>
<dbReference type="EMBL" id="JH159152">
    <property type="protein sequence ID" value="EGZ25968.1"/>
    <property type="molecule type" value="Genomic_DNA"/>
</dbReference>
<dbReference type="GO" id="GO:0016491">
    <property type="term" value="F:oxidoreductase activity"/>
    <property type="evidence" value="ECO:0007669"/>
    <property type="project" value="UniProtKB-KW"/>
</dbReference>
<feature type="domain" description="Fe2OG dioxygenase" evidence="3">
    <location>
        <begin position="136"/>
        <end position="226"/>
    </location>
</feature>
<protein>
    <recommendedName>
        <fullName evidence="3">Fe2OG dioxygenase domain-containing protein</fullName>
    </recommendedName>
</protein>
<accession>G4YT42</accession>
<evidence type="ECO:0000256" key="1">
    <source>
        <dbReference type="RuleBase" id="RU003682"/>
    </source>
</evidence>
<keyword evidence="1" id="KW-0408">Iron</keyword>
<dbReference type="Pfam" id="PF13640">
    <property type="entry name" value="2OG-FeII_Oxy_3"/>
    <property type="match status" value="1"/>
</dbReference>
<evidence type="ECO:0000313" key="4">
    <source>
        <dbReference type="EMBL" id="EGZ25968.1"/>
    </source>
</evidence>
<dbReference type="InParanoid" id="G4YT42"/>
<keyword evidence="1" id="KW-0560">Oxidoreductase</keyword>
<dbReference type="Gene3D" id="2.60.120.620">
    <property type="entry name" value="q2cbj1_9rhob like domain"/>
    <property type="match status" value="1"/>
</dbReference>
<organism evidence="4 5">
    <name type="scientific">Phytophthora sojae (strain P6497)</name>
    <name type="common">Soybean stem and root rot agent</name>
    <name type="synonym">Phytophthora megasperma f. sp. glycines</name>
    <dbReference type="NCBI Taxonomy" id="1094619"/>
    <lineage>
        <taxon>Eukaryota</taxon>
        <taxon>Sar</taxon>
        <taxon>Stramenopiles</taxon>
        <taxon>Oomycota</taxon>
        <taxon>Peronosporomycetes</taxon>
        <taxon>Peronosporales</taxon>
        <taxon>Peronosporaceae</taxon>
        <taxon>Phytophthora</taxon>
    </lineage>
</organism>
<dbReference type="PANTHER" id="PTHR33099:SF7">
    <property type="entry name" value="MYND-TYPE DOMAIN-CONTAINING PROTEIN"/>
    <property type="match status" value="1"/>
</dbReference>
<evidence type="ECO:0000313" key="5">
    <source>
        <dbReference type="Proteomes" id="UP000002640"/>
    </source>
</evidence>
<evidence type="ECO:0000256" key="2">
    <source>
        <dbReference type="SAM" id="MobiDB-lite"/>
    </source>
</evidence>